<comment type="subcellular location">
    <subcellularLocation>
        <location evidence="1">Nucleus</location>
    </subcellularLocation>
</comment>
<protein>
    <recommendedName>
        <fullName evidence="8">MYB transcription factor</fullName>
    </recommendedName>
</protein>
<dbReference type="InterPro" id="IPR009057">
    <property type="entry name" value="Homeodomain-like_sf"/>
</dbReference>
<feature type="region of interest" description="Disordered" evidence="3">
    <location>
        <begin position="373"/>
        <end position="402"/>
    </location>
</feature>
<dbReference type="SMART" id="SM00717">
    <property type="entry name" value="SANT"/>
    <property type="match status" value="1"/>
</dbReference>
<feature type="domain" description="HTH myb-type" evidence="5">
    <location>
        <begin position="437"/>
        <end position="496"/>
    </location>
</feature>
<evidence type="ECO:0000256" key="2">
    <source>
        <dbReference type="ARBA" id="ARBA00023242"/>
    </source>
</evidence>
<evidence type="ECO:0000313" key="7">
    <source>
        <dbReference type="Proteomes" id="UP001187192"/>
    </source>
</evidence>
<name>A0AA87ZER8_FICCA</name>
<dbReference type="PROSITE" id="PS50090">
    <property type="entry name" value="MYB_LIKE"/>
    <property type="match status" value="1"/>
</dbReference>
<evidence type="ECO:0000313" key="6">
    <source>
        <dbReference type="EMBL" id="GMN24913.1"/>
    </source>
</evidence>
<dbReference type="EMBL" id="BTGU01000001">
    <property type="protein sequence ID" value="GMN24913.1"/>
    <property type="molecule type" value="Genomic_DNA"/>
</dbReference>
<keyword evidence="7" id="KW-1185">Reference proteome</keyword>
<proteinExistence type="predicted"/>
<evidence type="ECO:0008006" key="8">
    <source>
        <dbReference type="Google" id="ProtNLM"/>
    </source>
</evidence>
<dbReference type="InterPro" id="IPR001005">
    <property type="entry name" value="SANT/Myb"/>
</dbReference>
<dbReference type="Pfam" id="PF00249">
    <property type="entry name" value="Myb_DNA-binding"/>
    <property type="match status" value="1"/>
</dbReference>
<evidence type="ECO:0000256" key="1">
    <source>
        <dbReference type="ARBA" id="ARBA00004123"/>
    </source>
</evidence>
<organism evidence="6 7">
    <name type="scientific">Ficus carica</name>
    <name type="common">Common fig</name>
    <dbReference type="NCBI Taxonomy" id="3494"/>
    <lineage>
        <taxon>Eukaryota</taxon>
        <taxon>Viridiplantae</taxon>
        <taxon>Streptophyta</taxon>
        <taxon>Embryophyta</taxon>
        <taxon>Tracheophyta</taxon>
        <taxon>Spermatophyta</taxon>
        <taxon>Magnoliopsida</taxon>
        <taxon>eudicotyledons</taxon>
        <taxon>Gunneridae</taxon>
        <taxon>Pentapetalae</taxon>
        <taxon>rosids</taxon>
        <taxon>fabids</taxon>
        <taxon>Rosales</taxon>
        <taxon>Moraceae</taxon>
        <taxon>Ficeae</taxon>
        <taxon>Ficus</taxon>
    </lineage>
</organism>
<evidence type="ECO:0000259" key="5">
    <source>
        <dbReference type="PROSITE" id="PS51294"/>
    </source>
</evidence>
<reference evidence="6" key="1">
    <citation type="submission" date="2023-07" db="EMBL/GenBank/DDBJ databases">
        <title>draft genome sequence of fig (Ficus carica).</title>
        <authorList>
            <person name="Takahashi T."/>
            <person name="Nishimura K."/>
        </authorList>
    </citation>
    <scope>NUCLEOTIDE SEQUENCE</scope>
</reference>
<dbReference type="PANTHER" id="PTHR47122">
    <property type="entry name" value="MYB-LIKE DNA-BINDING DOMAIN CONTAINING PROTEIN, EXPRESSED"/>
    <property type="match status" value="1"/>
</dbReference>
<comment type="caution">
    <text evidence="6">The sequence shown here is derived from an EMBL/GenBank/DDBJ whole genome shotgun (WGS) entry which is preliminary data.</text>
</comment>
<dbReference type="Proteomes" id="UP001187192">
    <property type="component" value="Unassembled WGS sequence"/>
</dbReference>
<dbReference type="AlphaFoldDB" id="A0AA87ZER8"/>
<dbReference type="GO" id="GO:0005634">
    <property type="term" value="C:nucleus"/>
    <property type="evidence" value="ECO:0007669"/>
    <property type="project" value="UniProtKB-SubCell"/>
</dbReference>
<dbReference type="SUPFAM" id="SSF46689">
    <property type="entry name" value="Homeodomain-like"/>
    <property type="match status" value="1"/>
</dbReference>
<sequence>MFTCKPYEVDADMPIFPASEDEPVVLEHFLVEPGCKEDWVSGLLDLDAFQIEKNFNIEDISCTFEYDQIKLDTDAVQTKLTKGEGKSPEFPSEASQETEIGGCDEYRFDSNNADKARKLDTGSCKESYCPGNVGLENECQSVHKIDSGELMVKLSSTCISGLKDTNNHHSLLDQAAANELDEAFKNISGHETLLIDKNWLKKHDLYGLENYTEFDSSLNLMKFEEISTESDGKTVFSSIVDYCASSTHPVTGSLNDKSFSGEQQMKRKRVDGCEFLKTSTSDVSKIKFCFLDEGDRPEPLVSPKRSRKPPRRYIEESLEYESKSSNKKCGIGKRSKDRILHDRYPKYKWQNAEQVVYEDDSFNGGCIQVPFGLPMEKEQPHPKKNKPSLVQSSEESKDNRLLEHSKRLEIEPLLVESPEDFSEDECVARSYTAKGSSRRKRHISWTTEEVVKLVDGVSQCGVGRWTEIKRLLFSSSSHRTSVDLKDKWRNLLRASCAQLQIKEKVEQGRKQASNYVPESILWRVRELAVIYPYPRESRSKVSCTVPAVSSFPASTSNALVPLSTAV</sequence>
<feature type="domain" description="Myb-like" evidence="4">
    <location>
        <begin position="437"/>
        <end position="492"/>
    </location>
</feature>
<gene>
    <name evidence="6" type="ORF">TIFTF001_000752</name>
</gene>
<keyword evidence="2" id="KW-0539">Nucleus</keyword>
<dbReference type="PROSITE" id="PS51294">
    <property type="entry name" value="HTH_MYB"/>
    <property type="match status" value="1"/>
</dbReference>
<dbReference type="PANTHER" id="PTHR47122:SF8">
    <property type="entry name" value="MYB-LIKE DOMAIN-CONTAINING PROTEIN"/>
    <property type="match status" value="1"/>
</dbReference>
<dbReference type="CDD" id="cd11660">
    <property type="entry name" value="SANT_TRF"/>
    <property type="match status" value="1"/>
</dbReference>
<dbReference type="Gene3D" id="1.10.246.220">
    <property type="match status" value="1"/>
</dbReference>
<evidence type="ECO:0000259" key="4">
    <source>
        <dbReference type="PROSITE" id="PS50090"/>
    </source>
</evidence>
<accession>A0AA87ZER8</accession>
<dbReference type="InterPro" id="IPR017930">
    <property type="entry name" value="Myb_dom"/>
</dbReference>
<evidence type="ECO:0000256" key="3">
    <source>
        <dbReference type="SAM" id="MobiDB-lite"/>
    </source>
</evidence>